<organism evidence="3">
    <name type="scientific">Chromera velia CCMP2878</name>
    <dbReference type="NCBI Taxonomy" id="1169474"/>
    <lineage>
        <taxon>Eukaryota</taxon>
        <taxon>Sar</taxon>
        <taxon>Alveolata</taxon>
        <taxon>Colpodellida</taxon>
        <taxon>Chromeraceae</taxon>
        <taxon>Chromera</taxon>
    </lineage>
</organism>
<feature type="domain" description="25S rRNA (uridine-N(3))-methyltransferase BMT5-like" evidence="2">
    <location>
        <begin position="80"/>
        <end position="252"/>
    </location>
</feature>
<proteinExistence type="predicted"/>
<feature type="region of interest" description="Disordered" evidence="1">
    <location>
        <begin position="290"/>
        <end position="340"/>
    </location>
</feature>
<dbReference type="GO" id="GO:0070042">
    <property type="term" value="F:rRNA (uridine-N3-)-methyltransferase activity"/>
    <property type="evidence" value="ECO:0007669"/>
    <property type="project" value="InterPro"/>
</dbReference>
<dbReference type="AlphaFoldDB" id="A0A0G4GFW3"/>
<dbReference type="EMBL" id="CDMZ01001170">
    <property type="protein sequence ID" value="CEM28417.1"/>
    <property type="molecule type" value="Genomic_DNA"/>
</dbReference>
<evidence type="ECO:0000256" key="1">
    <source>
        <dbReference type="SAM" id="MobiDB-lite"/>
    </source>
</evidence>
<sequence length="340" mass="37857">MISPFSRRFSPSAVVSGASSVSAVSVSECLRLSERSFASLTAPARGRRASMHRATQHFRPEGSVQFEEQNKLLPKKKSVLVVGDGDLSFAASLVHHVDSPSCLTASVYESQKQFLRLYGGAENRDAPGMLNLRRLEHFGAKVKFGIDATNLHLMREEFDCVIFNFPYPIEGPPGPNRRIHLDAFWDECALLLRLYFESASKALTYPDGEVWTSLVNKQFSMWRLEEGARSAGLEVVDVFPFRRELFRYYTSRFGDRREHVKGASSLKCKEGEYVLAERAKYYVLKRRGQSEKKRRGGSSGGQPEELRACGGGAVPGTLSSACGSSFDGGPSIGKRKKRKR</sequence>
<dbReference type="GO" id="GO:0005737">
    <property type="term" value="C:cytoplasm"/>
    <property type="evidence" value="ECO:0007669"/>
    <property type="project" value="TreeGrafter"/>
</dbReference>
<evidence type="ECO:0000313" key="3">
    <source>
        <dbReference type="EMBL" id="CEM28417.1"/>
    </source>
</evidence>
<dbReference type="PANTHER" id="PTHR11538:SF26">
    <property type="entry name" value="FERREDOXIN-FOLD ANTICODON-BINDING DOMAIN-CONTAINING PROTEIN 1"/>
    <property type="match status" value="1"/>
</dbReference>
<dbReference type="Pfam" id="PF10354">
    <property type="entry name" value="BMT5-like"/>
    <property type="match status" value="1"/>
</dbReference>
<name>A0A0G4GFW3_9ALVE</name>
<dbReference type="InterPro" id="IPR019446">
    <property type="entry name" value="BMT5-like"/>
</dbReference>
<protein>
    <recommendedName>
        <fullName evidence="2">25S rRNA (uridine-N(3))-methyltransferase BMT5-like domain-containing protein</fullName>
    </recommendedName>
</protein>
<gene>
    <name evidence="3" type="ORF">Cvel_4653</name>
</gene>
<dbReference type="PANTHER" id="PTHR11538">
    <property type="entry name" value="PHENYLALANYL-TRNA SYNTHETASE"/>
    <property type="match status" value="1"/>
</dbReference>
<evidence type="ECO:0000259" key="2">
    <source>
        <dbReference type="Pfam" id="PF10354"/>
    </source>
</evidence>
<dbReference type="GO" id="GO:0070475">
    <property type="term" value="P:rRNA base methylation"/>
    <property type="evidence" value="ECO:0007669"/>
    <property type="project" value="InterPro"/>
</dbReference>
<dbReference type="VEuPathDB" id="CryptoDB:Cvel_4653"/>
<reference evidence="3" key="1">
    <citation type="submission" date="2014-11" db="EMBL/GenBank/DDBJ databases">
        <authorList>
            <person name="Otto D Thomas"/>
            <person name="Naeem Raeece"/>
        </authorList>
    </citation>
    <scope>NUCLEOTIDE SEQUENCE</scope>
</reference>
<accession>A0A0G4GFW3</accession>